<dbReference type="Proteomes" id="UP001516400">
    <property type="component" value="Unassembled WGS sequence"/>
</dbReference>
<dbReference type="SUPFAM" id="SSF51206">
    <property type="entry name" value="cAMP-binding domain-like"/>
    <property type="match status" value="1"/>
</dbReference>
<organism evidence="2 3">
    <name type="scientific">Cryptolaemus montrouzieri</name>
    <dbReference type="NCBI Taxonomy" id="559131"/>
    <lineage>
        <taxon>Eukaryota</taxon>
        <taxon>Metazoa</taxon>
        <taxon>Ecdysozoa</taxon>
        <taxon>Arthropoda</taxon>
        <taxon>Hexapoda</taxon>
        <taxon>Insecta</taxon>
        <taxon>Pterygota</taxon>
        <taxon>Neoptera</taxon>
        <taxon>Endopterygota</taxon>
        <taxon>Coleoptera</taxon>
        <taxon>Polyphaga</taxon>
        <taxon>Cucujiformia</taxon>
        <taxon>Coccinelloidea</taxon>
        <taxon>Coccinellidae</taxon>
        <taxon>Scymninae</taxon>
        <taxon>Scymnini</taxon>
        <taxon>Cryptolaemus</taxon>
    </lineage>
</organism>
<proteinExistence type="predicted"/>
<dbReference type="Pfam" id="PF00027">
    <property type="entry name" value="cNMP_binding"/>
    <property type="match status" value="1"/>
</dbReference>
<sequence length="97" mass="11681">MKFTEEQRHVCHLQDGAYFGEISLILKNTKRTTDIIAIEVCEVFRLDKKAFRSCFKYDKYGVFEKMQMIAEQRLQRTAMLEETYKLELFQKAYTEKH</sequence>
<keyword evidence="3" id="KW-1185">Reference proteome</keyword>
<dbReference type="AlphaFoldDB" id="A0ABD2N5D6"/>
<reference evidence="2 3" key="1">
    <citation type="journal article" date="2021" name="BMC Biol.">
        <title>Horizontally acquired antibacterial genes associated with adaptive radiation of ladybird beetles.</title>
        <authorList>
            <person name="Li H.S."/>
            <person name="Tang X.F."/>
            <person name="Huang Y.H."/>
            <person name="Xu Z.Y."/>
            <person name="Chen M.L."/>
            <person name="Du X.Y."/>
            <person name="Qiu B.Y."/>
            <person name="Chen P.T."/>
            <person name="Zhang W."/>
            <person name="Slipinski A."/>
            <person name="Escalona H.E."/>
            <person name="Waterhouse R.M."/>
            <person name="Zwick A."/>
            <person name="Pang H."/>
        </authorList>
    </citation>
    <scope>NUCLEOTIDE SEQUENCE [LARGE SCALE GENOMIC DNA]</scope>
    <source>
        <strain evidence="2">SYSU2018</strain>
    </source>
</reference>
<evidence type="ECO:0000259" key="1">
    <source>
        <dbReference type="PROSITE" id="PS50042"/>
    </source>
</evidence>
<dbReference type="Gene3D" id="2.60.120.10">
    <property type="entry name" value="Jelly Rolls"/>
    <property type="match status" value="1"/>
</dbReference>
<evidence type="ECO:0000313" key="2">
    <source>
        <dbReference type="EMBL" id="KAL3273779.1"/>
    </source>
</evidence>
<dbReference type="EMBL" id="JABFTP020000062">
    <property type="protein sequence ID" value="KAL3273779.1"/>
    <property type="molecule type" value="Genomic_DNA"/>
</dbReference>
<feature type="domain" description="Cyclic nucleotide-binding" evidence="1">
    <location>
        <begin position="1"/>
        <end position="52"/>
    </location>
</feature>
<dbReference type="InterPro" id="IPR000595">
    <property type="entry name" value="cNMP-bd_dom"/>
</dbReference>
<name>A0ABD2N5D6_9CUCU</name>
<dbReference type="InterPro" id="IPR014710">
    <property type="entry name" value="RmlC-like_jellyroll"/>
</dbReference>
<dbReference type="CDD" id="cd00038">
    <property type="entry name" value="CAP_ED"/>
    <property type="match status" value="1"/>
</dbReference>
<gene>
    <name evidence="2" type="ORF">HHI36_015206</name>
</gene>
<dbReference type="PROSITE" id="PS50042">
    <property type="entry name" value="CNMP_BINDING_3"/>
    <property type="match status" value="1"/>
</dbReference>
<evidence type="ECO:0000313" key="3">
    <source>
        <dbReference type="Proteomes" id="UP001516400"/>
    </source>
</evidence>
<accession>A0ABD2N5D6</accession>
<dbReference type="InterPro" id="IPR018490">
    <property type="entry name" value="cNMP-bd_dom_sf"/>
</dbReference>
<protein>
    <recommendedName>
        <fullName evidence="1">Cyclic nucleotide-binding domain-containing protein</fullName>
    </recommendedName>
</protein>
<comment type="caution">
    <text evidence="2">The sequence shown here is derived from an EMBL/GenBank/DDBJ whole genome shotgun (WGS) entry which is preliminary data.</text>
</comment>